<evidence type="ECO:0000313" key="1">
    <source>
        <dbReference type="EMBL" id="CCH34900.1"/>
    </source>
</evidence>
<dbReference type="HOGENOM" id="CLU_045011_9_4_11"/>
<keyword evidence="2" id="KW-1185">Reference proteome</keyword>
<proteinExistence type="predicted"/>
<dbReference type="InterPro" id="IPR023214">
    <property type="entry name" value="HAD_sf"/>
</dbReference>
<accession>K0K3R3</accession>
<dbReference type="SFLD" id="SFLDS00003">
    <property type="entry name" value="Haloacid_Dehalogenase"/>
    <property type="match status" value="1"/>
</dbReference>
<dbReference type="Gene3D" id="3.40.50.1000">
    <property type="entry name" value="HAD superfamily/HAD-like"/>
    <property type="match status" value="1"/>
</dbReference>
<dbReference type="eggNOG" id="COG1011">
    <property type="taxonomic scope" value="Bacteria"/>
</dbReference>
<reference evidence="1 2" key="1">
    <citation type="journal article" date="2012" name="BMC Genomics">
        <title>Complete genome sequence of Saccharothrix espanaensis DSM 44229T and comparison to the other completely sequenced Pseudonocardiaceae.</title>
        <authorList>
            <person name="Strobel T."/>
            <person name="Al-Dilaimi A."/>
            <person name="Blom J."/>
            <person name="Gessner A."/>
            <person name="Kalinowski J."/>
            <person name="Luzhetska M."/>
            <person name="Puhler A."/>
            <person name="Szczepanowski R."/>
            <person name="Bechthold A."/>
            <person name="Ruckert C."/>
        </authorList>
    </citation>
    <scope>NUCLEOTIDE SEQUENCE [LARGE SCALE GENOMIC DNA]</scope>
    <source>
        <strain evidence="2">ATCC 51144 / DSM 44229 / JCM 9112 / NBRC 15066 / NRRL 15764</strain>
    </source>
</reference>
<dbReference type="Pfam" id="PF00702">
    <property type="entry name" value="Hydrolase"/>
    <property type="match status" value="1"/>
</dbReference>
<sequence>MRAAVLLRGPQPVHLPGGAGGGGADRPRGRAAVTLLLLDLDGVLREFGPDDPVEDAFGLPRGSLGRLAFSLVGPALVGEVPDARWRAAIRDRLAADVGPDAARDAVAAWSRLGAVVPAALDLVRVVRRRHRVALFSNATDRLPADLRALGLDRELDDVVTSAELGAAKPDPLAFRKALARLGVPAGETVFCDDSAANAAGAVEAGIDGAHTPDTAALHAALAARGLLGG</sequence>
<name>K0K3R3_SACES</name>
<dbReference type="KEGG" id="sesp:BN6_76790"/>
<dbReference type="PATRIC" id="fig|1179773.3.peg.7755"/>
<dbReference type="InterPro" id="IPR036412">
    <property type="entry name" value="HAD-like_sf"/>
</dbReference>
<dbReference type="EMBL" id="HE804045">
    <property type="protein sequence ID" value="CCH34900.1"/>
    <property type="molecule type" value="Genomic_DNA"/>
</dbReference>
<dbReference type="PANTHER" id="PTHR43611:SF3">
    <property type="entry name" value="FLAVIN MONONUCLEOTIDE HYDROLASE 1, CHLOROPLATIC"/>
    <property type="match status" value="1"/>
</dbReference>
<dbReference type="InterPro" id="IPR006439">
    <property type="entry name" value="HAD-SF_hydro_IA"/>
</dbReference>
<evidence type="ECO:0008006" key="3">
    <source>
        <dbReference type="Google" id="ProtNLM"/>
    </source>
</evidence>
<dbReference type="SFLD" id="SFLDG01129">
    <property type="entry name" value="C1.5:_HAD__Beta-PGM__Phosphata"/>
    <property type="match status" value="1"/>
</dbReference>
<dbReference type="SUPFAM" id="SSF56784">
    <property type="entry name" value="HAD-like"/>
    <property type="match status" value="1"/>
</dbReference>
<organism evidence="1 2">
    <name type="scientific">Saccharothrix espanaensis (strain ATCC 51144 / DSM 44229 / JCM 9112 / NBRC 15066 / NRRL 15764)</name>
    <dbReference type="NCBI Taxonomy" id="1179773"/>
    <lineage>
        <taxon>Bacteria</taxon>
        <taxon>Bacillati</taxon>
        <taxon>Actinomycetota</taxon>
        <taxon>Actinomycetes</taxon>
        <taxon>Pseudonocardiales</taxon>
        <taxon>Pseudonocardiaceae</taxon>
        <taxon>Saccharothrix</taxon>
    </lineage>
</organism>
<dbReference type="AlphaFoldDB" id="K0K3R3"/>
<dbReference type="Proteomes" id="UP000006281">
    <property type="component" value="Chromosome"/>
</dbReference>
<evidence type="ECO:0000313" key="2">
    <source>
        <dbReference type="Proteomes" id="UP000006281"/>
    </source>
</evidence>
<gene>
    <name evidence="1" type="ordered locus">BN6_76790</name>
</gene>
<dbReference type="PANTHER" id="PTHR43611">
    <property type="entry name" value="ALPHA-D-GLUCOSE 1-PHOSPHATE PHOSPHATASE"/>
    <property type="match status" value="1"/>
</dbReference>
<protein>
    <recommendedName>
        <fullName evidence="3">Hydrolase</fullName>
    </recommendedName>
</protein>
<dbReference type="STRING" id="1179773.BN6_76790"/>
<dbReference type="PRINTS" id="PR00413">
    <property type="entry name" value="HADHALOGNASE"/>
</dbReference>
<dbReference type="NCBIfam" id="TIGR01509">
    <property type="entry name" value="HAD-SF-IA-v3"/>
    <property type="match status" value="1"/>
</dbReference>